<dbReference type="Pfam" id="PF13365">
    <property type="entry name" value="Trypsin_2"/>
    <property type="match status" value="1"/>
</dbReference>
<dbReference type="Proteomes" id="UP001273505">
    <property type="component" value="Unassembled WGS sequence"/>
</dbReference>
<comment type="similarity">
    <text evidence="4">Belongs to the peptidase S1C family.</text>
</comment>
<dbReference type="RefSeq" id="WP_302724365.1">
    <property type="nucleotide sequence ID" value="NZ_JAULRU010000797.1"/>
</dbReference>
<protein>
    <recommendedName>
        <fullName evidence="6">Probable periplasmic serine endoprotease DegP-like</fullName>
        <ecNumber evidence="5">3.4.21.107</ecNumber>
    </recommendedName>
    <alternativeName>
        <fullName evidence="14">Protease Do</fullName>
    </alternativeName>
</protein>
<dbReference type="InterPro" id="IPR011782">
    <property type="entry name" value="Pept_S1C_Do"/>
</dbReference>
<reference evidence="18 19" key="1">
    <citation type="submission" date="2023-11" db="EMBL/GenBank/DDBJ databases">
        <title>Gilvimarinus fulvus sp. nov., isolated from the surface of Kelp.</title>
        <authorList>
            <person name="Sun Y.Y."/>
            <person name="Gong Y."/>
            <person name="Du Z.J."/>
        </authorList>
    </citation>
    <scope>NUCLEOTIDE SEQUENCE [LARGE SCALE GENOMIC DNA]</scope>
    <source>
        <strain evidence="18 19">SDUM040013</strain>
    </source>
</reference>
<evidence type="ECO:0000259" key="17">
    <source>
        <dbReference type="PROSITE" id="PS50106"/>
    </source>
</evidence>
<dbReference type="Gene3D" id="2.40.10.120">
    <property type="match status" value="1"/>
</dbReference>
<dbReference type="SMART" id="SM00228">
    <property type="entry name" value="PDZ"/>
    <property type="match status" value="2"/>
</dbReference>
<keyword evidence="7" id="KW-0645">Protease</keyword>
<evidence type="ECO:0000256" key="8">
    <source>
        <dbReference type="ARBA" id="ARBA00022729"/>
    </source>
</evidence>
<feature type="region of interest" description="Disordered" evidence="15">
    <location>
        <begin position="346"/>
        <end position="369"/>
    </location>
</feature>
<organism evidence="18 19">
    <name type="scientific">Gilvimarinus gilvus</name>
    <dbReference type="NCBI Taxonomy" id="3058038"/>
    <lineage>
        <taxon>Bacteria</taxon>
        <taxon>Pseudomonadati</taxon>
        <taxon>Pseudomonadota</taxon>
        <taxon>Gammaproteobacteria</taxon>
        <taxon>Cellvibrionales</taxon>
        <taxon>Cellvibrionaceae</taxon>
        <taxon>Gilvimarinus</taxon>
    </lineage>
</organism>
<evidence type="ECO:0000256" key="6">
    <source>
        <dbReference type="ARBA" id="ARBA00013958"/>
    </source>
</evidence>
<dbReference type="NCBIfam" id="TIGR02037">
    <property type="entry name" value="degP_htrA_DO"/>
    <property type="match status" value="1"/>
</dbReference>
<keyword evidence="19" id="KW-1185">Reference proteome</keyword>
<feature type="signal peptide" evidence="16">
    <location>
        <begin position="1"/>
        <end position="25"/>
    </location>
</feature>
<evidence type="ECO:0000256" key="13">
    <source>
        <dbReference type="ARBA" id="ARBA00023016"/>
    </source>
</evidence>
<gene>
    <name evidence="18" type="ORF">SCD92_00230</name>
</gene>
<dbReference type="PRINTS" id="PR00834">
    <property type="entry name" value="PROTEASES2C"/>
</dbReference>
<evidence type="ECO:0000256" key="3">
    <source>
        <dbReference type="ARBA" id="ARBA00004418"/>
    </source>
</evidence>
<keyword evidence="9" id="KW-0677">Repeat</keyword>
<feature type="chain" id="PRO_5046118632" description="Probable periplasmic serine endoprotease DegP-like" evidence="16">
    <location>
        <begin position="26"/>
        <end position="462"/>
    </location>
</feature>
<name>A0ABU4RS98_9GAMM</name>
<evidence type="ECO:0000256" key="14">
    <source>
        <dbReference type="ARBA" id="ARBA00032850"/>
    </source>
</evidence>
<proteinExistence type="inferred from homology"/>
<dbReference type="InterPro" id="IPR009003">
    <property type="entry name" value="Peptidase_S1_PA"/>
</dbReference>
<dbReference type="SUPFAM" id="SSF50494">
    <property type="entry name" value="Trypsin-like serine proteases"/>
    <property type="match status" value="1"/>
</dbReference>
<dbReference type="EC" id="3.4.21.107" evidence="5"/>
<dbReference type="Gene3D" id="2.30.42.10">
    <property type="match status" value="2"/>
</dbReference>
<evidence type="ECO:0000256" key="10">
    <source>
        <dbReference type="ARBA" id="ARBA00022764"/>
    </source>
</evidence>
<dbReference type="EMBL" id="JAXAFO010000001">
    <property type="protein sequence ID" value="MDX6847762.1"/>
    <property type="molecule type" value="Genomic_DNA"/>
</dbReference>
<evidence type="ECO:0000313" key="19">
    <source>
        <dbReference type="Proteomes" id="UP001273505"/>
    </source>
</evidence>
<evidence type="ECO:0000256" key="4">
    <source>
        <dbReference type="ARBA" id="ARBA00010541"/>
    </source>
</evidence>
<dbReference type="InterPro" id="IPR036034">
    <property type="entry name" value="PDZ_sf"/>
</dbReference>
<feature type="domain" description="PDZ" evidence="17">
    <location>
        <begin position="344"/>
        <end position="425"/>
    </location>
</feature>
<keyword evidence="8 16" id="KW-0732">Signal</keyword>
<dbReference type="SUPFAM" id="SSF50156">
    <property type="entry name" value="PDZ domain-like"/>
    <property type="match status" value="2"/>
</dbReference>
<dbReference type="InterPro" id="IPR001940">
    <property type="entry name" value="Peptidase_S1C"/>
</dbReference>
<comment type="function">
    <text evidence="2">Might be efficient in the degradation of transiently denatured and unfolded proteins which accumulate in the periplasm following stress conditions.</text>
</comment>
<keyword evidence="13" id="KW-0346">Stress response</keyword>
<evidence type="ECO:0000256" key="9">
    <source>
        <dbReference type="ARBA" id="ARBA00022737"/>
    </source>
</evidence>
<sequence>MQHKVLMTRVILSLALVFSATVARAALPEFTELIENSAPAVVKITTSKTVTGGSSFLDQIPESHRRFFGQPNPQERNAQSMGSGFIIGEDGHILTNNHVIDGADEVTVRLFDQREFIAKVLGVDPLSDLALLKIEAEGLPKLEFASAGSLKVGQWVVAIGSPFGLDYSASAGIVSAMGRSISSNESQYVPFIQTDVAINPGNSGGPLFNLKGEVVGINSQIYTRSGGSNGLSFSIPADVAQEVLAQLMEDGRVQRGWLGVYISDVSRDLAISFGLEKPMGALVNDVEEGSPAEDAGLLPSDIVIAFDGKEVTDPGALPQLVGRVSPGTDVELTIMRKGKRETLAVTLGERESGESGAAPNKSRSGGDLDRLGIKVDEIDSRYRERWSIEGGALVRQVEPNSPAAQTGLRPGDVIVQLGYDDVSDVDSYMDIMNSLESDKLHPIRFYRRGQPLIRTIKIEGAE</sequence>
<dbReference type="InterPro" id="IPR001478">
    <property type="entry name" value="PDZ"/>
</dbReference>
<dbReference type="GO" id="GO:0016787">
    <property type="term" value="F:hydrolase activity"/>
    <property type="evidence" value="ECO:0007669"/>
    <property type="project" value="UniProtKB-KW"/>
</dbReference>
<evidence type="ECO:0000256" key="7">
    <source>
        <dbReference type="ARBA" id="ARBA00022670"/>
    </source>
</evidence>
<evidence type="ECO:0000256" key="1">
    <source>
        <dbReference type="ARBA" id="ARBA00001772"/>
    </source>
</evidence>
<evidence type="ECO:0000256" key="15">
    <source>
        <dbReference type="SAM" id="MobiDB-lite"/>
    </source>
</evidence>
<evidence type="ECO:0000256" key="5">
    <source>
        <dbReference type="ARBA" id="ARBA00013035"/>
    </source>
</evidence>
<feature type="domain" description="PDZ" evidence="17">
    <location>
        <begin position="247"/>
        <end position="313"/>
    </location>
</feature>
<keyword evidence="11 18" id="KW-0378">Hydrolase</keyword>
<dbReference type="Pfam" id="PF13180">
    <property type="entry name" value="PDZ_2"/>
    <property type="match status" value="2"/>
</dbReference>
<comment type="caution">
    <text evidence="18">The sequence shown here is derived from an EMBL/GenBank/DDBJ whole genome shotgun (WGS) entry which is preliminary data.</text>
</comment>
<evidence type="ECO:0000256" key="16">
    <source>
        <dbReference type="SAM" id="SignalP"/>
    </source>
</evidence>
<evidence type="ECO:0000313" key="18">
    <source>
        <dbReference type="EMBL" id="MDX6847762.1"/>
    </source>
</evidence>
<keyword evidence="12" id="KW-0720">Serine protease</keyword>
<dbReference type="PANTHER" id="PTHR22939:SF130">
    <property type="entry name" value="PERIPLASMIC SERINE ENDOPROTEASE DEGP-LIKE-RELATED"/>
    <property type="match status" value="1"/>
</dbReference>
<comment type="catalytic activity">
    <reaction evidence="1">
        <text>Acts on substrates that are at least partially unfolded. The cleavage site P1 residue is normally between a pair of hydrophobic residues, such as Val-|-Val.</text>
        <dbReference type="EC" id="3.4.21.107"/>
    </reaction>
</comment>
<keyword evidence="10" id="KW-0574">Periplasm</keyword>
<evidence type="ECO:0000256" key="2">
    <source>
        <dbReference type="ARBA" id="ARBA00002610"/>
    </source>
</evidence>
<evidence type="ECO:0000256" key="12">
    <source>
        <dbReference type="ARBA" id="ARBA00022825"/>
    </source>
</evidence>
<accession>A0ABU4RS98</accession>
<dbReference type="CDD" id="cd10839">
    <property type="entry name" value="cpPDZ1_DegP-like"/>
    <property type="match status" value="1"/>
</dbReference>
<dbReference type="PROSITE" id="PS50106">
    <property type="entry name" value="PDZ"/>
    <property type="match status" value="2"/>
</dbReference>
<dbReference type="PANTHER" id="PTHR22939">
    <property type="entry name" value="SERINE PROTEASE FAMILY S1C HTRA-RELATED"/>
    <property type="match status" value="1"/>
</dbReference>
<comment type="subcellular location">
    <subcellularLocation>
        <location evidence="3">Periplasm</location>
    </subcellularLocation>
</comment>
<evidence type="ECO:0000256" key="11">
    <source>
        <dbReference type="ARBA" id="ARBA00022801"/>
    </source>
</evidence>